<dbReference type="Pfam" id="PF16197">
    <property type="entry name" value="KAsynt_C_assoc"/>
    <property type="match status" value="1"/>
</dbReference>
<dbReference type="PANTHER" id="PTHR43775">
    <property type="entry name" value="FATTY ACID SYNTHASE"/>
    <property type="match status" value="1"/>
</dbReference>
<dbReference type="InterPro" id="IPR020841">
    <property type="entry name" value="PKS_Beta-ketoAc_synthase_dom"/>
</dbReference>
<keyword evidence="5" id="KW-1185">Reference proteome</keyword>
<dbReference type="InterPro" id="IPR016039">
    <property type="entry name" value="Thiolase-like"/>
</dbReference>
<dbReference type="AlphaFoldDB" id="A0A5C6U047"/>
<name>A0A5C6U047_9BURK</name>
<organism evidence="4 5">
    <name type="scientific">Piscinibacter aquaticus</name>
    <dbReference type="NCBI Taxonomy" id="392597"/>
    <lineage>
        <taxon>Bacteria</taxon>
        <taxon>Pseudomonadati</taxon>
        <taxon>Pseudomonadota</taxon>
        <taxon>Betaproteobacteria</taxon>
        <taxon>Burkholderiales</taxon>
        <taxon>Sphaerotilaceae</taxon>
        <taxon>Piscinibacter</taxon>
    </lineage>
</organism>
<dbReference type="InterPro" id="IPR050091">
    <property type="entry name" value="PKS_NRPS_Biosynth_Enz"/>
</dbReference>
<evidence type="ECO:0000256" key="1">
    <source>
        <dbReference type="ARBA" id="ARBA00022679"/>
    </source>
</evidence>
<dbReference type="CDD" id="cd00833">
    <property type="entry name" value="PKS"/>
    <property type="match status" value="1"/>
</dbReference>
<protein>
    <submittedName>
        <fullName evidence="4">Polyketide synthase</fullName>
    </submittedName>
</protein>
<dbReference type="PROSITE" id="PS52004">
    <property type="entry name" value="KS3_2"/>
    <property type="match status" value="1"/>
</dbReference>
<accession>A0A5C6U047</accession>
<dbReference type="EMBL" id="VOPW01000001">
    <property type="protein sequence ID" value="TXC66089.1"/>
    <property type="molecule type" value="Genomic_DNA"/>
</dbReference>
<comment type="caution">
    <text evidence="4">The sequence shown here is derived from an EMBL/GenBank/DDBJ whole genome shotgun (WGS) entry which is preliminary data.</text>
</comment>
<dbReference type="GO" id="GO:0006633">
    <property type="term" value="P:fatty acid biosynthetic process"/>
    <property type="evidence" value="ECO:0007669"/>
    <property type="project" value="TreeGrafter"/>
</dbReference>
<evidence type="ECO:0000313" key="5">
    <source>
        <dbReference type="Proteomes" id="UP000321832"/>
    </source>
</evidence>
<reference evidence="4 5" key="1">
    <citation type="submission" date="2019-08" db="EMBL/GenBank/DDBJ databases">
        <authorList>
            <person name="Khan S.A."/>
            <person name="Jeon C.O."/>
            <person name="Jeong S.E."/>
        </authorList>
    </citation>
    <scope>NUCLEOTIDE SEQUENCE [LARGE SCALE GENOMIC DNA]</scope>
    <source>
        <strain evidence="5">IMCC1728</strain>
    </source>
</reference>
<dbReference type="Proteomes" id="UP000321832">
    <property type="component" value="Unassembled WGS sequence"/>
</dbReference>
<feature type="domain" description="Ketosynthase family 3 (KS3)" evidence="3">
    <location>
        <begin position="1"/>
        <end position="210"/>
    </location>
</feature>
<gene>
    <name evidence="4" type="ORF">FSC37_09585</name>
</gene>
<dbReference type="InterPro" id="IPR014030">
    <property type="entry name" value="Ketoacyl_synth_N"/>
</dbReference>
<dbReference type="SMART" id="SM00825">
    <property type="entry name" value="PKS_KS"/>
    <property type="match status" value="1"/>
</dbReference>
<sequence>MLSPDGRCKTFDASANGFVRGEGCGLIVLERLSDAVAKGRRILAVIPGSAINQDGRSSGLTVPNGPAQQEVVRQALAAARLKPLDVSYVEAHGTGTSLGDPIEVEALAAVYGEGRAMARPFEVGSVKSNIGHLEAASGVASVIKIVMALQHRQLPASLHVKQLTPAIPWESIPVRVSTGLHPWEPASGRRIAGISAFGFSGMNAHVLVAEAPPAQPRAATDAQGARALHALRCLRAAMSRWPNWPGASPITSRQRLTSRWPMSVPRPRSVARTCRCAA</sequence>
<dbReference type="Gene3D" id="3.40.47.10">
    <property type="match status" value="1"/>
</dbReference>
<evidence type="ECO:0000256" key="2">
    <source>
        <dbReference type="RuleBase" id="RU003694"/>
    </source>
</evidence>
<dbReference type="PANTHER" id="PTHR43775:SF51">
    <property type="entry name" value="INACTIVE PHENOLPHTHIOCEROL SYNTHESIS POLYKETIDE SYNTHASE TYPE I PKS1-RELATED"/>
    <property type="match status" value="1"/>
</dbReference>
<evidence type="ECO:0000259" key="3">
    <source>
        <dbReference type="PROSITE" id="PS52004"/>
    </source>
</evidence>
<dbReference type="Pfam" id="PF00109">
    <property type="entry name" value="ketoacyl-synt"/>
    <property type="match status" value="1"/>
</dbReference>
<evidence type="ECO:0000313" key="4">
    <source>
        <dbReference type="EMBL" id="TXC66089.1"/>
    </source>
</evidence>
<keyword evidence="1 2" id="KW-0808">Transferase</keyword>
<dbReference type="Pfam" id="PF02801">
    <property type="entry name" value="Ketoacyl-synt_C"/>
    <property type="match status" value="1"/>
</dbReference>
<proteinExistence type="inferred from homology"/>
<dbReference type="SUPFAM" id="SSF53901">
    <property type="entry name" value="Thiolase-like"/>
    <property type="match status" value="1"/>
</dbReference>
<dbReference type="InterPro" id="IPR032821">
    <property type="entry name" value="PKS_assoc"/>
</dbReference>
<comment type="similarity">
    <text evidence="2">Belongs to the thiolase-like superfamily. Beta-ketoacyl-ACP synthases family.</text>
</comment>
<dbReference type="GO" id="GO:0004312">
    <property type="term" value="F:fatty acid synthase activity"/>
    <property type="evidence" value="ECO:0007669"/>
    <property type="project" value="TreeGrafter"/>
</dbReference>
<dbReference type="InterPro" id="IPR014031">
    <property type="entry name" value="Ketoacyl_synth_C"/>
</dbReference>